<evidence type="ECO:0000313" key="3">
    <source>
        <dbReference type="Proteomes" id="UP000622797"/>
    </source>
</evidence>
<dbReference type="OrthoDB" id="5100126at2759"/>
<reference evidence="2" key="1">
    <citation type="journal article" date="2020" name="BMC Genomics">
        <title>Correction to: Identification and distribution of gene clusters required for synthesis of sphingolipid metabolism inhibitors in diverse species of the filamentous fungus Fusarium.</title>
        <authorList>
            <person name="Kim H.S."/>
            <person name="Lohmar J.M."/>
            <person name="Busman M."/>
            <person name="Brown D.W."/>
            <person name="Naumann T.A."/>
            <person name="Divon H.H."/>
            <person name="Lysoe E."/>
            <person name="Uhlig S."/>
            <person name="Proctor R.H."/>
        </authorList>
    </citation>
    <scope>NUCLEOTIDE SEQUENCE</scope>
    <source>
        <strain evidence="2">NRRL 20472</strain>
    </source>
</reference>
<reference evidence="2" key="2">
    <citation type="submission" date="2020-05" db="EMBL/GenBank/DDBJ databases">
        <authorList>
            <person name="Kim H.-S."/>
            <person name="Proctor R.H."/>
            <person name="Brown D.W."/>
        </authorList>
    </citation>
    <scope>NUCLEOTIDE SEQUENCE</scope>
    <source>
        <strain evidence="2">NRRL 20472</strain>
    </source>
</reference>
<gene>
    <name evidence="2" type="ORF">FSARC_8971</name>
</gene>
<feature type="region of interest" description="Disordered" evidence="1">
    <location>
        <begin position="13"/>
        <end position="48"/>
    </location>
</feature>
<evidence type="ECO:0000313" key="2">
    <source>
        <dbReference type="EMBL" id="KAF4962981.1"/>
    </source>
</evidence>
<proteinExistence type="predicted"/>
<comment type="caution">
    <text evidence="2">The sequence shown here is derived from an EMBL/GenBank/DDBJ whole genome shotgun (WGS) entry which is preliminary data.</text>
</comment>
<feature type="compositionally biased region" description="Polar residues" evidence="1">
    <location>
        <begin position="15"/>
        <end position="41"/>
    </location>
</feature>
<keyword evidence="3" id="KW-1185">Reference proteome</keyword>
<dbReference type="AlphaFoldDB" id="A0A8H4TRW0"/>
<organism evidence="2 3">
    <name type="scientific">Fusarium sarcochroum</name>
    <dbReference type="NCBI Taxonomy" id="1208366"/>
    <lineage>
        <taxon>Eukaryota</taxon>
        <taxon>Fungi</taxon>
        <taxon>Dikarya</taxon>
        <taxon>Ascomycota</taxon>
        <taxon>Pezizomycotina</taxon>
        <taxon>Sordariomycetes</taxon>
        <taxon>Hypocreomycetidae</taxon>
        <taxon>Hypocreales</taxon>
        <taxon>Nectriaceae</taxon>
        <taxon>Fusarium</taxon>
        <taxon>Fusarium lateritium species complex</taxon>
    </lineage>
</organism>
<dbReference type="Proteomes" id="UP000622797">
    <property type="component" value="Unassembled WGS sequence"/>
</dbReference>
<evidence type="ECO:0000256" key="1">
    <source>
        <dbReference type="SAM" id="MobiDB-lite"/>
    </source>
</evidence>
<dbReference type="EMBL" id="JABEXW010000507">
    <property type="protein sequence ID" value="KAF4962981.1"/>
    <property type="molecule type" value="Genomic_DNA"/>
</dbReference>
<accession>A0A8H4TRW0</accession>
<protein>
    <submittedName>
        <fullName evidence="2">Uncharacterized protein</fullName>
    </submittedName>
</protein>
<sequence>MQTINPALLMHQAPNAPSYSSRPSNPISATSLVQSTPESLPTPSPYSDIGRQELWMGSVGFTDRFTRGSMGYGRTIQDTPYTYEPEPLEPLFGRLEPLQPLPSPTVEQNRMPVADRMGGDLAWLHGRPQSGWIEAPTTVMCNGEDKLVTQRFYINRSFRDNGLRT</sequence>
<name>A0A8H4TRW0_9HYPO</name>